<sequence>MTYLIGCQCECDMTKFVHSKIVPEIISKVPETPLQVVYKNQSISCESHISRFLTIPAPTLDYPADDNKLYTLIMIDVDAPFPSDPILSPFRHWLVVNIPGNDINKGNTKSVYISPSPPMFGGAHRYILLIYEQTRKLSNISYGEINRIGFDINDFVTSNDLKGPISGNFYYVGSSTEEFLEEALSLLKELFGWK</sequence>
<dbReference type="InterPro" id="IPR035810">
    <property type="entry name" value="PEBP_euk"/>
</dbReference>
<comment type="caution">
    <text evidence="1">The sequence shown here is derived from an EMBL/GenBank/DDBJ whole genome shotgun (WGS) entry which is preliminary data.</text>
</comment>
<dbReference type="SUPFAM" id="SSF49777">
    <property type="entry name" value="PEBP-like"/>
    <property type="match status" value="1"/>
</dbReference>
<proteinExistence type="predicted"/>
<evidence type="ECO:0000313" key="1">
    <source>
        <dbReference type="EMBL" id="GFT63039.1"/>
    </source>
</evidence>
<dbReference type="AlphaFoldDB" id="A0A8X6PC65"/>
<evidence type="ECO:0000313" key="2">
    <source>
        <dbReference type="Proteomes" id="UP000887013"/>
    </source>
</evidence>
<dbReference type="CDD" id="cd00866">
    <property type="entry name" value="PEBP_euk"/>
    <property type="match status" value="1"/>
</dbReference>
<gene>
    <name evidence="1" type="primary">F40A3.3</name>
    <name evidence="1" type="ORF">NPIL_685561</name>
</gene>
<dbReference type="InterPro" id="IPR008914">
    <property type="entry name" value="PEBP"/>
</dbReference>
<accession>A0A8X6PC65</accession>
<name>A0A8X6PC65_NEPPI</name>
<dbReference type="Gene3D" id="3.90.280.10">
    <property type="entry name" value="PEBP-like"/>
    <property type="match status" value="1"/>
</dbReference>
<reference evidence="1" key="1">
    <citation type="submission" date="2020-08" db="EMBL/GenBank/DDBJ databases">
        <title>Multicomponent nature underlies the extraordinary mechanical properties of spider dragline silk.</title>
        <authorList>
            <person name="Kono N."/>
            <person name="Nakamura H."/>
            <person name="Mori M."/>
            <person name="Yoshida Y."/>
            <person name="Ohtoshi R."/>
            <person name="Malay A.D."/>
            <person name="Moran D.A.P."/>
            <person name="Tomita M."/>
            <person name="Numata K."/>
            <person name="Arakawa K."/>
        </authorList>
    </citation>
    <scope>NUCLEOTIDE SEQUENCE</scope>
</reference>
<dbReference type="Proteomes" id="UP000887013">
    <property type="component" value="Unassembled WGS sequence"/>
</dbReference>
<protein>
    <submittedName>
        <fullName evidence="1">Phosphatidylethanolamine-binding protein homolog F40A3.3</fullName>
    </submittedName>
</protein>
<dbReference type="PANTHER" id="PTHR11362:SF82">
    <property type="entry name" value="PHOSPHATIDYLETHANOLAMINE-BINDING PROTEIN 4"/>
    <property type="match status" value="1"/>
</dbReference>
<keyword evidence="2" id="KW-1185">Reference proteome</keyword>
<dbReference type="Pfam" id="PF01161">
    <property type="entry name" value="PBP"/>
    <property type="match status" value="1"/>
</dbReference>
<dbReference type="InterPro" id="IPR036610">
    <property type="entry name" value="PEBP-like_sf"/>
</dbReference>
<dbReference type="PANTHER" id="PTHR11362">
    <property type="entry name" value="PHOSPHATIDYLETHANOLAMINE-BINDING PROTEIN"/>
    <property type="match status" value="1"/>
</dbReference>
<dbReference type="OrthoDB" id="6436029at2759"/>
<organism evidence="1 2">
    <name type="scientific">Nephila pilipes</name>
    <name type="common">Giant wood spider</name>
    <name type="synonym">Nephila maculata</name>
    <dbReference type="NCBI Taxonomy" id="299642"/>
    <lineage>
        <taxon>Eukaryota</taxon>
        <taxon>Metazoa</taxon>
        <taxon>Ecdysozoa</taxon>
        <taxon>Arthropoda</taxon>
        <taxon>Chelicerata</taxon>
        <taxon>Arachnida</taxon>
        <taxon>Araneae</taxon>
        <taxon>Araneomorphae</taxon>
        <taxon>Entelegynae</taxon>
        <taxon>Araneoidea</taxon>
        <taxon>Nephilidae</taxon>
        <taxon>Nephila</taxon>
    </lineage>
</organism>
<dbReference type="EMBL" id="BMAW01114713">
    <property type="protein sequence ID" value="GFT63039.1"/>
    <property type="molecule type" value="Genomic_DNA"/>
</dbReference>